<gene>
    <name evidence="6" type="ORF">JD78_03636</name>
</gene>
<dbReference type="PANTHER" id="PTHR30346:SF0">
    <property type="entry name" value="HCA OPERON TRANSCRIPTIONAL ACTIVATOR HCAR"/>
    <property type="match status" value="1"/>
</dbReference>
<dbReference type="PANTHER" id="PTHR30346">
    <property type="entry name" value="TRANSCRIPTIONAL DUAL REGULATOR HCAR-RELATED"/>
    <property type="match status" value="1"/>
</dbReference>
<evidence type="ECO:0000256" key="1">
    <source>
        <dbReference type="ARBA" id="ARBA00009437"/>
    </source>
</evidence>
<dbReference type="Gene3D" id="1.10.10.10">
    <property type="entry name" value="Winged helix-like DNA-binding domain superfamily/Winged helix DNA-binding domain"/>
    <property type="match status" value="1"/>
</dbReference>
<dbReference type="Proteomes" id="UP000321490">
    <property type="component" value="Unassembled WGS sequence"/>
</dbReference>
<dbReference type="GO" id="GO:0032993">
    <property type="term" value="C:protein-DNA complex"/>
    <property type="evidence" value="ECO:0007669"/>
    <property type="project" value="TreeGrafter"/>
</dbReference>
<reference evidence="6 7" key="1">
    <citation type="submission" date="2019-07" db="EMBL/GenBank/DDBJ databases">
        <title>R&amp;d 2014.</title>
        <authorList>
            <person name="Klenk H.-P."/>
        </authorList>
    </citation>
    <scope>NUCLEOTIDE SEQUENCE [LARGE SCALE GENOMIC DNA]</scope>
    <source>
        <strain evidence="6 7">DSM 45764</strain>
    </source>
</reference>
<dbReference type="Pfam" id="PF00126">
    <property type="entry name" value="HTH_1"/>
    <property type="match status" value="1"/>
</dbReference>
<keyword evidence="7" id="KW-1185">Reference proteome</keyword>
<proteinExistence type="inferred from homology"/>
<accession>A0A562IWV7</accession>
<dbReference type="PRINTS" id="PR00039">
    <property type="entry name" value="HTHLYSR"/>
</dbReference>
<evidence type="ECO:0000313" key="7">
    <source>
        <dbReference type="Proteomes" id="UP000321490"/>
    </source>
</evidence>
<keyword evidence="2" id="KW-0805">Transcription regulation</keyword>
<dbReference type="SUPFAM" id="SSF53850">
    <property type="entry name" value="Periplasmic binding protein-like II"/>
    <property type="match status" value="1"/>
</dbReference>
<dbReference type="InterPro" id="IPR000847">
    <property type="entry name" value="LysR_HTH_N"/>
</dbReference>
<dbReference type="OrthoDB" id="79118at2"/>
<evidence type="ECO:0000313" key="6">
    <source>
        <dbReference type="EMBL" id="TWH75085.1"/>
    </source>
</evidence>
<sequence>MDDLETRELRHVIAVAENLHFSRAAAELHIAQPALTKSIRRIESRLGVQLFVRTSRSVSLTPAGRALLEHGRIALTAVTAAVDRARDAARSEHLRLVIKPGGDGNLLSGLLAAFAQTPFARPVDVLFSAGTDRHRHLVEDRADVALLYVPSDDTTGLEVRTLVVEDRLAVVSEGDALAGREHLTEADLHGLPMARWSGRDPDGTGPEVADLGELISLVRLGRAVTVLPRSLIAGELRGIATVPVVDAEPSRLAIGRRADDDRPVVHAFIAAAERSVRSSAGVGDGRAPVAE</sequence>
<evidence type="ECO:0000256" key="2">
    <source>
        <dbReference type="ARBA" id="ARBA00023015"/>
    </source>
</evidence>
<evidence type="ECO:0000256" key="4">
    <source>
        <dbReference type="ARBA" id="ARBA00023163"/>
    </source>
</evidence>
<dbReference type="InterPro" id="IPR036388">
    <property type="entry name" value="WH-like_DNA-bd_sf"/>
</dbReference>
<evidence type="ECO:0000256" key="3">
    <source>
        <dbReference type="ARBA" id="ARBA00023125"/>
    </source>
</evidence>
<keyword evidence="4" id="KW-0804">Transcription</keyword>
<keyword evidence="3 6" id="KW-0238">DNA-binding</keyword>
<dbReference type="Gene3D" id="3.40.190.10">
    <property type="entry name" value="Periplasmic binding protein-like II"/>
    <property type="match status" value="2"/>
</dbReference>
<dbReference type="RefSeq" id="WP_153361288.1">
    <property type="nucleotide sequence ID" value="NZ_JABGDC010000135.1"/>
</dbReference>
<dbReference type="InterPro" id="IPR036390">
    <property type="entry name" value="WH_DNA-bd_sf"/>
</dbReference>
<organism evidence="6 7">
    <name type="scientific">Modestobacter roseus</name>
    <dbReference type="NCBI Taxonomy" id="1181884"/>
    <lineage>
        <taxon>Bacteria</taxon>
        <taxon>Bacillati</taxon>
        <taxon>Actinomycetota</taxon>
        <taxon>Actinomycetes</taxon>
        <taxon>Geodermatophilales</taxon>
        <taxon>Geodermatophilaceae</taxon>
        <taxon>Modestobacter</taxon>
    </lineage>
</organism>
<dbReference type="AlphaFoldDB" id="A0A562IWV7"/>
<dbReference type="Gene3D" id="3.40.190.290">
    <property type="match status" value="1"/>
</dbReference>
<dbReference type="InterPro" id="IPR005119">
    <property type="entry name" value="LysR_subst-bd"/>
</dbReference>
<dbReference type="GO" id="GO:0003700">
    <property type="term" value="F:DNA-binding transcription factor activity"/>
    <property type="evidence" value="ECO:0007669"/>
    <property type="project" value="InterPro"/>
</dbReference>
<evidence type="ECO:0000259" key="5">
    <source>
        <dbReference type="PROSITE" id="PS50931"/>
    </source>
</evidence>
<dbReference type="FunFam" id="1.10.10.10:FF:000001">
    <property type="entry name" value="LysR family transcriptional regulator"/>
    <property type="match status" value="1"/>
</dbReference>
<dbReference type="EMBL" id="VLKF01000001">
    <property type="protein sequence ID" value="TWH75085.1"/>
    <property type="molecule type" value="Genomic_DNA"/>
</dbReference>
<feature type="domain" description="HTH lysR-type" evidence="5">
    <location>
        <begin position="4"/>
        <end position="61"/>
    </location>
</feature>
<comment type="caution">
    <text evidence="6">The sequence shown here is derived from an EMBL/GenBank/DDBJ whole genome shotgun (WGS) entry which is preliminary data.</text>
</comment>
<dbReference type="PROSITE" id="PS50931">
    <property type="entry name" value="HTH_LYSR"/>
    <property type="match status" value="1"/>
</dbReference>
<protein>
    <submittedName>
        <fullName evidence="6">DNA-binding transcriptional LysR family regulator</fullName>
    </submittedName>
</protein>
<dbReference type="SUPFAM" id="SSF46785">
    <property type="entry name" value="Winged helix' DNA-binding domain"/>
    <property type="match status" value="1"/>
</dbReference>
<comment type="similarity">
    <text evidence="1">Belongs to the LysR transcriptional regulatory family.</text>
</comment>
<name>A0A562IWV7_9ACTN</name>
<dbReference type="Pfam" id="PF03466">
    <property type="entry name" value="LysR_substrate"/>
    <property type="match status" value="1"/>
</dbReference>
<dbReference type="GO" id="GO:0003677">
    <property type="term" value="F:DNA binding"/>
    <property type="evidence" value="ECO:0007669"/>
    <property type="project" value="UniProtKB-KW"/>
</dbReference>